<evidence type="ECO:0000256" key="2">
    <source>
        <dbReference type="SAM" id="SignalP"/>
    </source>
</evidence>
<protein>
    <submittedName>
        <fullName evidence="3">Uncharacterized protein</fullName>
    </submittedName>
</protein>
<dbReference type="InParanoid" id="K1Q5R3"/>
<organism evidence="3">
    <name type="scientific">Magallana gigas</name>
    <name type="common">Pacific oyster</name>
    <name type="synonym">Crassostrea gigas</name>
    <dbReference type="NCBI Taxonomy" id="29159"/>
    <lineage>
        <taxon>Eukaryota</taxon>
        <taxon>Metazoa</taxon>
        <taxon>Spiralia</taxon>
        <taxon>Lophotrochozoa</taxon>
        <taxon>Mollusca</taxon>
        <taxon>Bivalvia</taxon>
        <taxon>Autobranchia</taxon>
        <taxon>Pteriomorphia</taxon>
        <taxon>Ostreida</taxon>
        <taxon>Ostreoidea</taxon>
        <taxon>Ostreidae</taxon>
        <taxon>Magallana</taxon>
    </lineage>
</organism>
<gene>
    <name evidence="3" type="ORF">CGI_10027484</name>
</gene>
<sequence>MDFFTDIVILCFLLGLSDAESVLNGAKDQLREIKSLEKNLGISVKEFKNLMWHDEGIDEESEPKNLKDELFSEVNKRVAKDPKDKPDDDDDDEPKKRRIESAREKQNRLFTETNKVLNDDAKKALTQVKDRVRAMKKPTDKKKDGKFGKGWFACTKDVEFNKIRIAKQTE</sequence>
<reference evidence="3" key="1">
    <citation type="journal article" date="2012" name="Nature">
        <title>The oyster genome reveals stress adaptation and complexity of shell formation.</title>
        <authorList>
            <person name="Zhang G."/>
            <person name="Fang X."/>
            <person name="Guo X."/>
            <person name="Li L."/>
            <person name="Luo R."/>
            <person name="Xu F."/>
            <person name="Yang P."/>
            <person name="Zhang L."/>
            <person name="Wang X."/>
            <person name="Qi H."/>
            <person name="Xiong Z."/>
            <person name="Que H."/>
            <person name="Xie Y."/>
            <person name="Holland P.W."/>
            <person name="Paps J."/>
            <person name="Zhu Y."/>
            <person name="Wu F."/>
            <person name="Chen Y."/>
            <person name="Wang J."/>
            <person name="Peng C."/>
            <person name="Meng J."/>
            <person name="Yang L."/>
            <person name="Liu J."/>
            <person name="Wen B."/>
            <person name="Zhang N."/>
            <person name="Huang Z."/>
            <person name="Zhu Q."/>
            <person name="Feng Y."/>
            <person name="Mount A."/>
            <person name="Hedgecock D."/>
            <person name="Xu Z."/>
            <person name="Liu Y."/>
            <person name="Domazet-Loso T."/>
            <person name="Du Y."/>
            <person name="Sun X."/>
            <person name="Zhang S."/>
            <person name="Liu B."/>
            <person name="Cheng P."/>
            <person name="Jiang X."/>
            <person name="Li J."/>
            <person name="Fan D."/>
            <person name="Wang W."/>
            <person name="Fu W."/>
            <person name="Wang T."/>
            <person name="Wang B."/>
            <person name="Zhang J."/>
            <person name="Peng Z."/>
            <person name="Li Y."/>
            <person name="Li N."/>
            <person name="Wang J."/>
            <person name="Chen M."/>
            <person name="He Y."/>
            <person name="Tan F."/>
            <person name="Song X."/>
            <person name="Zheng Q."/>
            <person name="Huang R."/>
            <person name="Yang H."/>
            <person name="Du X."/>
            <person name="Chen L."/>
            <person name="Yang M."/>
            <person name="Gaffney P.M."/>
            <person name="Wang S."/>
            <person name="Luo L."/>
            <person name="She Z."/>
            <person name="Ming Y."/>
            <person name="Huang W."/>
            <person name="Zhang S."/>
            <person name="Huang B."/>
            <person name="Zhang Y."/>
            <person name="Qu T."/>
            <person name="Ni P."/>
            <person name="Miao G."/>
            <person name="Wang J."/>
            <person name="Wang Q."/>
            <person name="Steinberg C.E."/>
            <person name="Wang H."/>
            <person name="Li N."/>
            <person name="Qian L."/>
            <person name="Zhang G."/>
            <person name="Li Y."/>
            <person name="Yang H."/>
            <person name="Liu X."/>
            <person name="Wang J."/>
            <person name="Yin Y."/>
            <person name="Wang J."/>
        </authorList>
    </citation>
    <scope>NUCLEOTIDE SEQUENCE [LARGE SCALE GENOMIC DNA]</scope>
    <source>
        <strain evidence="3">05x7-T-G4-1.051#20</strain>
    </source>
</reference>
<accession>K1Q5R3</accession>
<feature type="chain" id="PRO_5043803041" evidence="2">
    <location>
        <begin position="20"/>
        <end position="170"/>
    </location>
</feature>
<feature type="compositionally biased region" description="Basic and acidic residues" evidence="1">
    <location>
        <begin position="93"/>
        <end position="107"/>
    </location>
</feature>
<evidence type="ECO:0000313" key="3">
    <source>
        <dbReference type="EMBL" id="EKC29268.1"/>
    </source>
</evidence>
<keyword evidence="2" id="KW-0732">Signal</keyword>
<dbReference type="HOGENOM" id="CLU_1572110_0_0_1"/>
<dbReference type="AlphaFoldDB" id="K1Q5R3"/>
<proteinExistence type="predicted"/>
<name>K1Q5R3_MAGGI</name>
<feature type="compositionally biased region" description="Basic and acidic residues" evidence="1">
    <location>
        <begin position="75"/>
        <end position="86"/>
    </location>
</feature>
<feature type="signal peptide" evidence="2">
    <location>
        <begin position="1"/>
        <end position="19"/>
    </location>
</feature>
<feature type="region of interest" description="Disordered" evidence="1">
    <location>
        <begin position="75"/>
        <end position="114"/>
    </location>
</feature>
<dbReference type="EMBL" id="JH817548">
    <property type="protein sequence ID" value="EKC29268.1"/>
    <property type="molecule type" value="Genomic_DNA"/>
</dbReference>
<evidence type="ECO:0000256" key="1">
    <source>
        <dbReference type="SAM" id="MobiDB-lite"/>
    </source>
</evidence>